<dbReference type="RefSeq" id="WP_079686305.1">
    <property type="nucleotide sequence ID" value="NZ_FUZU01000001.1"/>
</dbReference>
<sequence length="260" mass="29909">MKKLIGIFIAITWTFCAYGQNKFGNLYVTWGYHRDQYSRSDLHFKDNQTDDYNFTLENAKAKDKPDMHDLFRTPLTVPQYVINFGYFFAKKSDWGIEVSWDHLKYVVVDNQMMHLKGDIRGKHYDLDTLVTPSFVHVEHTNGNNYLMVSAVRRIRVLQQTHVKNHLSLLIKAGAGGLIPKTDSYIMGNHNDGPFRLSGFVVGSSVAARYDLFKYLYVEGSIKGAFADYTSAKVYEQGRIKHTFFSVQYIWSAGINVPLHI</sequence>
<proteinExistence type="predicted"/>
<evidence type="ECO:0008006" key="3">
    <source>
        <dbReference type="Google" id="ProtNLM"/>
    </source>
</evidence>
<keyword evidence="2" id="KW-1185">Reference proteome</keyword>
<dbReference type="Proteomes" id="UP000190961">
    <property type="component" value="Unassembled WGS sequence"/>
</dbReference>
<name>A0A1T5K4B0_9BACT</name>
<gene>
    <name evidence="1" type="ORF">SAMN05660236_1790</name>
</gene>
<protein>
    <recommendedName>
        <fullName evidence="3">Outer membrane protein beta-barrel domain-containing protein</fullName>
    </recommendedName>
</protein>
<dbReference type="OrthoDB" id="8887208at2"/>
<dbReference type="EMBL" id="FUZU01000001">
    <property type="protein sequence ID" value="SKC58345.1"/>
    <property type="molecule type" value="Genomic_DNA"/>
</dbReference>
<accession>A0A1T5K4B0</accession>
<dbReference type="STRING" id="688867.SAMN05660236_1790"/>
<organism evidence="1 2">
    <name type="scientific">Ohtaekwangia koreensis</name>
    <dbReference type="NCBI Taxonomy" id="688867"/>
    <lineage>
        <taxon>Bacteria</taxon>
        <taxon>Pseudomonadati</taxon>
        <taxon>Bacteroidota</taxon>
        <taxon>Cytophagia</taxon>
        <taxon>Cytophagales</taxon>
        <taxon>Fulvivirgaceae</taxon>
        <taxon>Ohtaekwangia</taxon>
    </lineage>
</organism>
<evidence type="ECO:0000313" key="2">
    <source>
        <dbReference type="Proteomes" id="UP000190961"/>
    </source>
</evidence>
<reference evidence="1 2" key="1">
    <citation type="submission" date="2017-02" db="EMBL/GenBank/DDBJ databases">
        <authorList>
            <person name="Peterson S.W."/>
        </authorList>
    </citation>
    <scope>NUCLEOTIDE SEQUENCE [LARGE SCALE GENOMIC DNA]</scope>
    <source>
        <strain evidence="1 2">DSM 25262</strain>
    </source>
</reference>
<evidence type="ECO:0000313" key="1">
    <source>
        <dbReference type="EMBL" id="SKC58345.1"/>
    </source>
</evidence>
<dbReference type="AlphaFoldDB" id="A0A1T5K4B0"/>